<evidence type="ECO:0000256" key="6">
    <source>
        <dbReference type="ARBA" id="ARBA00022989"/>
    </source>
</evidence>
<keyword evidence="4" id="KW-0808">Transferase</keyword>
<evidence type="ECO:0000256" key="8">
    <source>
        <dbReference type="SAM" id="Phobius"/>
    </source>
</evidence>
<dbReference type="Pfam" id="PF13231">
    <property type="entry name" value="PMT_2"/>
    <property type="match status" value="1"/>
</dbReference>
<dbReference type="Proteomes" id="UP000229681">
    <property type="component" value="Unassembled WGS sequence"/>
</dbReference>
<evidence type="ECO:0000256" key="4">
    <source>
        <dbReference type="ARBA" id="ARBA00022679"/>
    </source>
</evidence>
<organism evidence="10 11">
    <name type="scientific">Candidatus Thermofonsia Clade 1 bacterium</name>
    <dbReference type="NCBI Taxonomy" id="2364210"/>
    <lineage>
        <taxon>Bacteria</taxon>
        <taxon>Bacillati</taxon>
        <taxon>Chloroflexota</taxon>
        <taxon>Candidatus Thermofontia</taxon>
        <taxon>Candidatus Thermofonsia Clade 1</taxon>
    </lineage>
</organism>
<feature type="transmembrane region" description="Helical" evidence="8">
    <location>
        <begin position="264"/>
        <end position="286"/>
    </location>
</feature>
<accession>A0A2M8PES1</accession>
<comment type="subcellular location">
    <subcellularLocation>
        <location evidence="1">Cell membrane</location>
        <topology evidence="1">Multi-pass membrane protein</topology>
    </subcellularLocation>
</comment>
<protein>
    <recommendedName>
        <fullName evidence="9">Glycosyltransferase RgtA/B/C/D-like domain-containing protein</fullName>
    </recommendedName>
</protein>
<feature type="domain" description="Glycosyltransferase RgtA/B/C/D-like" evidence="9">
    <location>
        <begin position="78"/>
        <end position="227"/>
    </location>
</feature>
<evidence type="ECO:0000256" key="1">
    <source>
        <dbReference type="ARBA" id="ARBA00004651"/>
    </source>
</evidence>
<keyword evidence="5 8" id="KW-0812">Transmembrane</keyword>
<dbReference type="GO" id="GO:0009103">
    <property type="term" value="P:lipopolysaccharide biosynthetic process"/>
    <property type="evidence" value="ECO:0007669"/>
    <property type="project" value="UniProtKB-ARBA"/>
</dbReference>
<evidence type="ECO:0000256" key="3">
    <source>
        <dbReference type="ARBA" id="ARBA00022676"/>
    </source>
</evidence>
<feature type="transmembrane region" description="Helical" evidence="8">
    <location>
        <begin position="324"/>
        <end position="341"/>
    </location>
</feature>
<dbReference type="PANTHER" id="PTHR33908:SF11">
    <property type="entry name" value="MEMBRANE PROTEIN"/>
    <property type="match status" value="1"/>
</dbReference>
<feature type="transmembrane region" description="Helical" evidence="8">
    <location>
        <begin position="171"/>
        <end position="198"/>
    </location>
</feature>
<gene>
    <name evidence="10" type="ORF">CUN49_07465</name>
</gene>
<keyword evidence="3" id="KW-0328">Glycosyltransferase</keyword>
<name>A0A2M8PES1_9CHLR</name>
<sequence length="477" mass="52542">MARRQEDQVDGRANCRLDAAALPLHQLSLFCALLIAATLRLSVLTHDVRFHPDEALYATYARRMARYGDLLLSDAPLDKPPLGLLVNALSFSALGEHEFTARLPAAFFSLLGVAASYRLARRLLSQRAALIVLAILTLSPFDLAFSGSAFHDPLLTLCCLLCALLISYERPFLAGIFAACAIATKQSALQFLPIYLLIGAMALNKLRWRNLLRFSAPILTVSLALVAWNAARAAPVDFWTLGVINPGALRLIRSDEVLPRLARWLSLYSESVGFAPLLLIGAYGVWRAFKAASLAAASILLSACGLLGTLLAYWLLAFPLYDRYLLPLVPLTAFVIGYGMAAWRRLAIVAALMLMLPFTLRTVGNAHSIGIQSEFYRGVDQLAAHINALDGAPLVYDHWLSWELRYYLGDSPRAQLVWYPSAEWLARDVCHLPTPSYFAAPEAAAWRWLAVLNAVGARLQPIARTPLVLYQITCEQP</sequence>
<dbReference type="PANTHER" id="PTHR33908">
    <property type="entry name" value="MANNOSYLTRANSFERASE YKCB-RELATED"/>
    <property type="match status" value="1"/>
</dbReference>
<evidence type="ECO:0000259" key="9">
    <source>
        <dbReference type="Pfam" id="PF13231"/>
    </source>
</evidence>
<reference evidence="10 11" key="1">
    <citation type="submission" date="2017-11" db="EMBL/GenBank/DDBJ databases">
        <title>Evolution of Phototrophy in the Chloroflexi Phylum Driven by Horizontal Gene Transfer.</title>
        <authorList>
            <person name="Ward L.M."/>
            <person name="Hemp J."/>
            <person name="Shih P.M."/>
            <person name="Mcglynn S.E."/>
            <person name="Fischer W."/>
        </authorList>
    </citation>
    <scope>NUCLEOTIDE SEQUENCE [LARGE SCALE GENOMIC DNA]</scope>
    <source>
        <strain evidence="10">JP3_13</strain>
    </source>
</reference>
<feature type="transmembrane region" description="Helical" evidence="8">
    <location>
        <begin position="129"/>
        <end position="151"/>
    </location>
</feature>
<keyword evidence="6 8" id="KW-1133">Transmembrane helix</keyword>
<evidence type="ECO:0000313" key="10">
    <source>
        <dbReference type="EMBL" id="PJF36049.1"/>
    </source>
</evidence>
<dbReference type="EMBL" id="PGTM01000084">
    <property type="protein sequence ID" value="PJF36049.1"/>
    <property type="molecule type" value="Genomic_DNA"/>
</dbReference>
<evidence type="ECO:0000313" key="11">
    <source>
        <dbReference type="Proteomes" id="UP000229681"/>
    </source>
</evidence>
<evidence type="ECO:0000256" key="2">
    <source>
        <dbReference type="ARBA" id="ARBA00022475"/>
    </source>
</evidence>
<feature type="transmembrane region" description="Helical" evidence="8">
    <location>
        <begin position="99"/>
        <end position="117"/>
    </location>
</feature>
<evidence type="ECO:0000256" key="5">
    <source>
        <dbReference type="ARBA" id="ARBA00022692"/>
    </source>
</evidence>
<feature type="transmembrane region" description="Helical" evidence="8">
    <location>
        <begin position="292"/>
        <end position="317"/>
    </location>
</feature>
<keyword evidence="2" id="KW-1003">Cell membrane</keyword>
<feature type="transmembrane region" description="Helical" evidence="8">
    <location>
        <begin position="210"/>
        <end position="230"/>
    </location>
</feature>
<dbReference type="InterPro" id="IPR038731">
    <property type="entry name" value="RgtA/B/C-like"/>
</dbReference>
<feature type="transmembrane region" description="Helical" evidence="8">
    <location>
        <begin position="21"/>
        <end position="43"/>
    </location>
</feature>
<comment type="caution">
    <text evidence="10">The sequence shown here is derived from an EMBL/GenBank/DDBJ whole genome shotgun (WGS) entry which is preliminary data.</text>
</comment>
<keyword evidence="7 8" id="KW-0472">Membrane</keyword>
<dbReference type="AlphaFoldDB" id="A0A2M8PES1"/>
<evidence type="ECO:0000256" key="7">
    <source>
        <dbReference type="ARBA" id="ARBA00023136"/>
    </source>
</evidence>
<dbReference type="GO" id="GO:0016763">
    <property type="term" value="F:pentosyltransferase activity"/>
    <property type="evidence" value="ECO:0007669"/>
    <property type="project" value="TreeGrafter"/>
</dbReference>
<proteinExistence type="predicted"/>
<dbReference type="InterPro" id="IPR050297">
    <property type="entry name" value="LipidA_mod_glycosyltrf_83"/>
</dbReference>
<dbReference type="GO" id="GO:0005886">
    <property type="term" value="C:plasma membrane"/>
    <property type="evidence" value="ECO:0007669"/>
    <property type="project" value="UniProtKB-SubCell"/>
</dbReference>